<dbReference type="OMA" id="ELRMTHE"/>
<sequence>MPFSASGVLLTLAWHATGAARRAPAGSAAAGAARAGARLCIAPATPPPPPPAALARALVACRAPDGAIVVTGATFTVKEGLKALRFRWRPAERAWAWSWEPRAAGALGAADEAVAATTAAADVLRRLGELAVGAQLSLVQPPGPAATAVVDVAATPSPPPPPSPPAGLIRAAPPAVRVPVPAEPARLPAALSVSAIDAWRQCALLFRFRYVDRLRTPPTPDMFVGIAAHAALQRLFEAPPTARTRASLGAHLDGEWAAMLRDASLAAAFAPLDAASAAFAPPVDPQRPDPTDVPAWRERAHHFVEAYMQLEAPEAVSPLALERKLLVQLGGGAGGGAGGGTGWDEGRGGAGGGAPVAFTGVLDRVDRAASASGGGVTIVDYKTGKAPSETYGDATNARIREETFFQLRVYALLVARSAEAGLGGEVPTTLRLLFLNGPAELVRPFDASELGATEAELLAVAAEIRAAASAHDFAPRPGRLCDWCAFKSTCPAFVPGLVLGPPATAGARAALKVRAR</sequence>
<dbReference type="EMBL" id="JAGTXO010000064">
    <property type="protein sequence ID" value="KAG8457739.1"/>
    <property type="molecule type" value="Genomic_DNA"/>
</dbReference>
<reference evidence="3" key="1">
    <citation type="submission" date="2021-05" db="EMBL/GenBank/DDBJ databases">
        <title>The genome of the haptophyte Pavlova lutheri (Diacronema luteri, Pavlovales) - a model for lipid biosynthesis in eukaryotic algae.</title>
        <authorList>
            <person name="Hulatt C.J."/>
            <person name="Posewitz M.C."/>
        </authorList>
    </citation>
    <scope>NUCLEOTIDE SEQUENCE</scope>
    <source>
        <strain evidence="3">NIVA-4/92</strain>
    </source>
</reference>
<comment type="caution">
    <text evidence="3">The sequence shown here is derived from an EMBL/GenBank/DDBJ whole genome shotgun (WGS) entry which is preliminary data.</text>
</comment>
<organism evidence="3 4">
    <name type="scientific">Diacronema lutheri</name>
    <name type="common">Unicellular marine alga</name>
    <name type="synonym">Monochrysis lutheri</name>
    <dbReference type="NCBI Taxonomy" id="2081491"/>
    <lineage>
        <taxon>Eukaryota</taxon>
        <taxon>Haptista</taxon>
        <taxon>Haptophyta</taxon>
        <taxon>Pavlovophyceae</taxon>
        <taxon>Pavlovales</taxon>
        <taxon>Pavlovaceae</taxon>
        <taxon>Diacronema</taxon>
    </lineage>
</organism>
<dbReference type="Pfam" id="PF12705">
    <property type="entry name" value="PDDEXK_1"/>
    <property type="match status" value="1"/>
</dbReference>
<dbReference type="Gene3D" id="3.90.320.10">
    <property type="match status" value="1"/>
</dbReference>
<accession>A0A8J5X4Q7</accession>
<evidence type="ECO:0000259" key="2">
    <source>
        <dbReference type="Pfam" id="PF12705"/>
    </source>
</evidence>
<dbReference type="AlphaFoldDB" id="A0A8J5X4Q7"/>
<feature type="signal peptide" evidence="1">
    <location>
        <begin position="1"/>
        <end position="19"/>
    </location>
</feature>
<evidence type="ECO:0000313" key="3">
    <source>
        <dbReference type="EMBL" id="KAG8457739.1"/>
    </source>
</evidence>
<feature type="domain" description="PD-(D/E)XK endonuclease-like" evidence="2">
    <location>
        <begin position="191"/>
        <end position="491"/>
    </location>
</feature>
<keyword evidence="1" id="KW-0732">Signal</keyword>
<dbReference type="InterPro" id="IPR038726">
    <property type="entry name" value="PDDEXK_AddAB-type"/>
</dbReference>
<protein>
    <recommendedName>
        <fullName evidence="2">PD-(D/E)XK endonuclease-like domain-containing protein</fullName>
    </recommendedName>
</protein>
<dbReference type="Proteomes" id="UP000751190">
    <property type="component" value="Unassembled WGS sequence"/>
</dbReference>
<keyword evidence="4" id="KW-1185">Reference proteome</keyword>
<gene>
    <name evidence="3" type="ORF">KFE25_013245</name>
</gene>
<evidence type="ECO:0000256" key="1">
    <source>
        <dbReference type="SAM" id="SignalP"/>
    </source>
</evidence>
<evidence type="ECO:0000313" key="4">
    <source>
        <dbReference type="Proteomes" id="UP000751190"/>
    </source>
</evidence>
<dbReference type="InterPro" id="IPR011604">
    <property type="entry name" value="PDDEXK-like_dom_sf"/>
</dbReference>
<dbReference type="OrthoDB" id="203630at2759"/>
<proteinExistence type="predicted"/>
<feature type="chain" id="PRO_5035200676" description="PD-(D/E)XK endonuclease-like domain-containing protein" evidence="1">
    <location>
        <begin position="20"/>
        <end position="516"/>
    </location>
</feature>
<name>A0A8J5X4Q7_DIALT</name>